<comment type="caution">
    <text evidence="1">The sequence shown here is derived from an EMBL/GenBank/DDBJ whole genome shotgun (WGS) entry which is preliminary data.</text>
</comment>
<evidence type="ECO:0000313" key="1">
    <source>
        <dbReference type="EMBL" id="KAJ9093845.1"/>
    </source>
</evidence>
<dbReference type="Proteomes" id="UP001227268">
    <property type="component" value="Unassembled WGS sequence"/>
</dbReference>
<organism evidence="1 2">
    <name type="scientific">Naganishia friedmannii</name>
    <dbReference type="NCBI Taxonomy" id="89922"/>
    <lineage>
        <taxon>Eukaryota</taxon>
        <taxon>Fungi</taxon>
        <taxon>Dikarya</taxon>
        <taxon>Basidiomycota</taxon>
        <taxon>Agaricomycotina</taxon>
        <taxon>Tremellomycetes</taxon>
        <taxon>Filobasidiales</taxon>
        <taxon>Filobasidiaceae</taxon>
        <taxon>Naganishia</taxon>
    </lineage>
</organism>
<protein>
    <submittedName>
        <fullName evidence="1">Uncharacterized protein</fullName>
    </submittedName>
</protein>
<dbReference type="EMBL" id="JASBWT010000028">
    <property type="protein sequence ID" value="KAJ9093845.1"/>
    <property type="molecule type" value="Genomic_DNA"/>
</dbReference>
<name>A0ACC2V421_9TREE</name>
<proteinExistence type="predicted"/>
<gene>
    <name evidence="1" type="ORF">QFC21_006216</name>
</gene>
<sequence length="378" mass="40327">MSSSTETDYKFEGWAGLTADACKGEMSFQSFEPKKWDEDDVDVRIQYCGICGSDVSALSGEWGPVDKVAPQICGHEIVGEVVKVGKAVENDLKVGDIVGIGAQSDSCRECESCKNGEENFCTKQTITFNAPYNRGSAASAGSVSRGGFAKYWRGPSRFAISVPSTMDPASAAPLFCGGVTVFSPLSEYGAGTTAKNVGVIGIGGLGHFAVQFASKMGAEVTAISRGENKKEDAIKLGATKYIATGGDVKRGIEGHQRSLDLIICTINPEELPIHDYLPLLRPHGYFILVGVVPKPLAIPAFSLILANIKVGGSNIGSPAIIRKMLDFAAAHDIGTKKSPSKYIQKYNMNDINKALPDFRDGKPRFRFVLVNTDNGGKL</sequence>
<accession>A0ACC2V421</accession>
<keyword evidence="2" id="KW-1185">Reference proteome</keyword>
<evidence type="ECO:0000313" key="2">
    <source>
        <dbReference type="Proteomes" id="UP001227268"/>
    </source>
</evidence>
<reference evidence="1" key="1">
    <citation type="submission" date="2023-04" db="EMBL/GenBank/DDBJ databases">
        <title>Draft Genome sequencing of Naganishia species isolated from polar environments using Oxford Nanopore Technology.</title>
        <authorList>
            <person name="Leo P."/>
            <person name="Venkateswaran K."/>
        </authorList>
    </citation>
    <scope>NUCLEOTIDE SEQUENCE</scope>
    <source>
        <strain evidence="1">MNA-CCFEE 5423</strain>
    </source>
</reference>